<dbReference type="Proteomes" id="UP000799770">
    <property type="component" value="Unassembled WGS sequence"/>
</dbReference>
<organism evidence="4 5">
    <name type="scientific">Lophiotrema nucula</name>
    <dbReference type="NCBI Taxonomy" id="690887"/>
    <lineage>
        <taxon>Eukaryota</taxon>
        <taxon>Fungi</taxon>
        <taxon>Dikarya</taxon>
        <taxon>Ascomycota</taxon>
        <taxon>Pezizomycotina</taxon>
        <taxon>Dothideomycetes</taxon>
        <taxon>Pleosporomycetidae</taxon>
        <taxon>Pleosporales</taxon>
        <taxon>Lophiotremataceae</taxon>
        <taxon>Lophiotrema</taxon>
    </lineage>
</organism>
<dbReference type="SUPFAM" id="SSF57701">
    <property type="entry name" value="Zn2/Cys6 DNA-binding domain"/>
    <property type="match status" value="1"/>
</dbReference>
<dbReference type="AlphaFoldDB" id="A0A6A5YHH7"/>
<dbReference type="CDD" id="cd00067">
    <property type="entry name" value="GAL4"/>
    <property type="match status" value="1"/>
</dbReference>
<evidence type="ECO:0000256" key="2">
    <source>
        <dbReference type="SAM" id="MobiDB-lite"/>
    </source>
</evidence>
<dbReference type="Pfam" id="PF00172">
    <property type="entry name" value="Zn_clus"/>
    <property type="match status" value="1"/>
</dbReference>
<feature type="region of interest" description="Disordered" evidence="2">
    <location>
        <begin position="222"/>
        <end position="270"/>
    </location>
</feature>
<feature type="compositionally biased region" description="Polar residues" evidence="2">
    <location>
        <begin position="125"/>
        <end position="135"/>
    </location>
</feature>
<dbReference type="EMBL" id="ML977362">
    <property type="protein sequence ID" value="KAF2106505.1"/>
    <property type="molecule type" value="Genomic_DNA"/>
</dbReference>
<dbReference type="InterPro" id="IPR036864">
    <property type="entry name" value="Zn2-C6_fun-type_DNA-bd_sf"/>
</dbReference>
<evidence type="ECO:0000313" key="4">
    <source>
        <dbReference type="EMBL" id="KAF2106505.1"/>
    </source>
</evidence>
<evidence type="ECO:0000313" key="5">
    <source>
        <dbReference type="Proteomes" id="UP000799770"/>
    </source>
</evidence>
<reference evidence="4" key="1">
    <citation type="journal article" date="2020" name="Stud. Mycol.">
        <title>101 Dothideomycetes genomes: a test case for predicting lifestyles and emergence of pathogens.</title>
        <authorList>
            <person name="Haridas S."/>
            <person name="Albert R."/>
            <person name="Binder M."/>
            <person name="Bloem J."/>
            <person name="Labutti K."/>
            <person name="Salamov A."/>
            <person name="Andreopoulos B."/>
            <person name="Baker S."/>
            <person name="Barry K."/>
            <person name="Bills G."/>
            <person name="Bluhm B."/>
            <person name="Cannon C."/>
            <person name="Castanera R."/>
            <person name="Culley D."/>
            <person name="Daum C."/>
            <person name="Ezra D."/>
            <person name="Gonzalez J."/>
            <person name="Henrissat B."/>
            <person name="Kuo A."/>
            <person name="Liang C."/>
            <person name="Lipzen A."/>
            <person name="Lutzoni F."/>
            <person name="Magnuson J."/>
            <person name="Mondo S."/>
            <person name="Nolan M."/>
            <person name="Ohm R."/>
            <person name="Pangilinan J."/>
            <person name="Park H.-J."/>
            <person name="Ramirez L."/>
            <person name="Alfaro M."/>
            <person name="Sun H."/>
            <person name="Tritt A."/>
            <person name="Yoshinaga Y."/>
            <person name="Zwiers L.-H."/>
            <person name="Turgeon B."/>
            <person name="Goodwin S."/>
            <person name="Spatafora J."/>
            <person name="Crous P."/>
            <person name="Grigoriev I."/>
        </authorList>
    </citation>
    <scope>NUCLEOTIDE SEQUENCE</scope>
    <source>
        <strain evidence="4">CBS 627.86</strain>
    </source>
</reference>
<name>A0A6A5YHH7_9PLEO</name>
<dbReference type="OrthoDB" id="5069333at2759"/>
<evidence type="ECO:0000256" key="1">
    <source>
        <dbReference type="ARBA" id="ARBA00023242"/>
    </source>
</evidence>
<feature type="compositionally biased region" description="Acidic residues" evidence="2">
    <location>
        <begin position="80"/>
        <end position="90"/>
    </location>
</feature>
<evidence type="ECO:0000259" key="3">
    <source>
        <dbReference type="PROSITE" id="PS50048"/>
    </source>
</evidence>
<protein>
    <recommendedName>
        <fullName evidence="3">Zn(2)-C6 fungal-type domain-containing protein</fullName>
    </recommendedName>
</protein>
<keyword evidence="1" id="KW-0539">Nucleus</keyword>
<accession>A0A6A5YHH7</accession>
<keyword evidence="5" id="KW-1185">Reference proteome</keyword>
<dbReference type="Gene3D" id="4.10.240.10">
    <property type="entry name" value="Zn(2)-C6 fungal-type DNA-binding domain"/>
    <property type="match status" value="1"/>
</dbReference>
<feature type="domain" description="Zn(2)-C6 fungal-type" evidence="3">
    <location>
        <begin position="17"/>
        <end position="47"/>
    </location>
</feature>
<feature type="compositionally biased region" description="Low complexity" evidence="2">
    <location>
        <begin position="252"/>
        <end position="264"/>
    </location>
</feature>
<dbReference type="PROSITE" id="PS50048">
    <property type="entry name" value="ZN2_CY6_FUNGAL_2"/>
    <property type="match status" value="1"/>
</dbReference>
<gene>
    <name evidence="4" type="ORF">BDV96DRAFT_332439</name>
</gene>
<proteinExistence type="predicted"/>
<dbReference type="GO" id="GO:0008270">
    <property type="term" value="F:zinc ion binding"/>
    <property type="evidence" value="ECO:0007669"/>
    <property type="project" value="InterPro"/>
</dbReference>
<dbReference type="GO" id="GO:0000981">
    <property type="term" value="F:DNA-binding transcription factor activity, RNA polymerase II-specific"/>
    <property type="evidence" value="ECO:0007669"/>
    <property type="project" value="InterPro"/>
</dbReference>
<sequence length="377" mass="40317">MNAPKRTGETGRNRRAICERCRLKRRGCSRDKPACKRCLDDGTNCVYPPDGDANVSTNDPMPAAAPTKGKGKKGRKSVVDEAEEGKEDEGEVKLGGMEEQKVDGKGSGGGQRRSTRQRSKGAAVENSQVALTTGNLDDPDPQEGSSTTAPLEPAYDLRASLEAQARAAISGSANPAMFTPKTSNVSATIAAQSPTPTSIVPEKRLYGSPFALSGHPFAGYGSSSKMPAQDTERAQTPQSMGTAPMLSQHFGTPSAPQQATAPPASDQPVTFSPDSIKRLSRQLQAEYYNLCRRVYETCNFPDEGVEWDTGGAKLASLRRLTTEIFDLSNKRKGVPEMAVGLAKLSNTVGLFTGVYEGLRASMGSLKNLREAIEELER</sequence>
<feature type="region of interest" description="Disordered" evidence="2">
    <location>
        <begin position="46"/>
        <end position="157"/>
    </location>
</feature>
<dbReference type="InterPro" id="IPR001138">
    <property type="entry name" value="Zn2Cys6_DnaBD"/>
</dbReference>